<proteinExistence type="predicted"/>
<dbReference type="SUPFAM" id="SSF52540">
    <property type="entry name" value="P-loop containing nucleoside triphosphate hydrolases"/>
    <property type="match status" value="1"/>
</dbReference>
<evidence type="ECO:0000313" key="4">
    <source>
        <dbReference type="Proteomes" id="UP000663841"/>
    </source>
</evidence>
<reference evidence="3" key="1">
    <citation type="submission" date="2021-01" db="EMBL/GenBank/DDBJ databases">
        <authorList>
            <person name="Kaushik A."/>
        </authorList>
    </citation>
    <scope>NUCLEOTIDE SEQUENCE</scope>
    <source>
        <strain evidence="3">AG3-T5</strain>
    </source>
</reference>
<feature type="transmembrane region" description="Helical" evidence="1">
    <location>
        <begin position="272"/>
        <end position="292"/>
    </location>
</feature>
<sequence length="298" mass="33526">MSHLSELNEIPAGLDESNLKTVVVCGLSGAGKSHFINVATGAKLKVGCDLEPGTDQVIDRGIPFTRFEGSDAHIQLVDTPGFQTLFDKDDISIFTKITEWLAARYSAKRRVVGLIYLRSIQEPRVSRHEEQVIQMFKDLCGSNCLNRIVWVTNRWPLGPDQGEQTREQLLKTSEKAFGPTNAGTNEVQTKRLKEGYTIDDTDEILKMFLDYSPVTLQIQREVVDNQTTFKGTTAGGKIYNALKRPGSEERNENNSTQLESEAAQMLEEKPSYWTLVPLVLSALALALIYIYFRRRRPL</sequence>
<keyword evidence="1" id="KW-1133">Transmembrane helix</keyword>
<dbReference type="InterPro" id="IPR027417">
    <property type="entry name" value="P-loop_NTPase"/>
</dbReference>
<evidence type="ECO:0000259" key="2">
    <source>
        <dbReference type="Pfam" id="PF01926"/>
    </source>
</evidence>
<dbReference type="GO" id="GO:0005525">
    <property type="term" value="F:GTP binding"/>
    <property type="evidence" value="ECO:0007669"/>
    <property type="project" value="InterPro"/>
</dbReference>
<comment type="caution">
    <text evidence="3">The sequence shown here is derived from an EMBL/GenBank/DDBJ whole genome shotgun (WGS) entry which is preliminary data.</text>
</comment>
<accession>A0A8H3A3I9</accession>
<evidence type="ECO:0000256" key="1">
    <source>
        <dbReference type="SAM" id="Phobius"/>
    </source>
</evidence>
<feature type="domain" description="G" evidence="2">
    <location>
        <begin position="21"/>
        <end position="136"/>
    </location>
</feature>
<dbReference type="Pfam" id="PF01926">
    <property type="entry name" value="MMR_HSR1"/>
    <property type="match status" value="1"/>
</dbReference>
<dbReference type="Gene3D" id="3.40.50.300">
    <property type="entry name" value="P-loop containing nucleotide triphosphate hydrolases"/>
    <property type="match status" value="1"/>
</dbReference>
<name>A0A8H3A3I9_9AGAM</name>
<dbReference type="AlphaFoldDB" id="A0A8H3A3I9"/>
<dbReference type="Proteomes" id="UP000663841">
    <property type="component" value="Unassembled WGS sequence"/>
</dbReference>
<protein>
    <recommendedName>
        <fullName evidence="2">G domain-containing protein</fullName>
    </recommendedName>
</protein>
<dbReference type="CDD" id="cd00882">
    <property type="entry name" value="Ras_like_GTPase"/>
    <property type="match status" value="1"/>
</dbReference>
<organism evidence="3 4">
    <name type="scientific">Rhizoctonia solani</name>
    <dbReference type="NCBI Taxonomy" id="456999"/>
    <lineage>
        <taxon>Eukaryota</taxon>
        <taxon>Fungi</taxon>
        <taxon>Dikarya</taxon>
        <taxon>Basidiomycota</taxon>
        <taxon>Agaricomycotina</taxon>
        <taxon>Agaricomycetes</taxon>
        <taxon>Cantharellales</taxon>
        <taxon>Ceratobasidiaceae</taxon>
        <taxon>Rhizoctonia</taxon>
    </lineage>
</organism>
<dbReference type="InterPro" id="IPR006073">
    <property type="entry name" value="GTP-bd"/>
</dbReference>
<evidence type="ECO:0000313" key="3">
    <source>
        <dbReference type="EMBL" id="CAE6403881.1"/>
    </source>
</evidence>
<gene>
    <name evidence="3" type="ORF">RDB_LOCUS11526</name>
</gene>
<dbReference type="EMBL" id="CAJMWW010000031">
    <property type="protein sequence ID" value="CAE6403881.1"/>
    <property type="molecule type" value="Genomic_DNA"/>
</dbReference>
<keyword evidence="1" id="KW-0812">Transmembrane</keyword>
<keyword evidence="1" id="KW-0472">Membrane</keyword>